<name>A0A6I0F4R9_9FIRM</name>
<sequence>MFVNTLTKNEKKAFLEIAHIIAKSNGYVDEKEQALLDQYAHEMYIIDEDVYQLQNISLEEVLANIESEQSKRVIFLESIALAFADGIYHEEQRNIIKQIKDTFGFSDEIYKEYKQWVIDISKLYVKGFNLVAGE</sequence>
<protein>
    <submittedName>
        <fullName evidence="1">TerB family tellurite resistance protein</fullName>
    </submittedName>
</protein>
<accession>A0A6I0F4R9</accession>
<proteinExistence type="predicted"/>
<reference evidence="1 2" key="1">
    <citation type="submission" date="2019-10" db="EMBL/GenBank/DDBJ databases">
        <title>Alkaliphilus serpentinus sp. nov. and Alkaliphilus pronyensis sp. nov., two novel anaerobic alkaliphilic species isolated from the serpentinized-hosted hydrothermal field of the Prony Bay (New Caledonia).</title>
        <authorList>
            <person name="Postec A."/>
        </authorList>
    </citation>
    <scope>NUCLEOTIDE SEQUENCE [LARGE SCALE GENOMIC DNA]</scope>
    <source>
        <strain evidence="1 2">LacV</strain>
    </source>
</reference>
<dbReference type="Proteomes" id="UP000432715">
    <property type="component" value="Unassembled WGS sequence"/>
</dbReference>
<evidence type="ECO:0000313" key="2">
    <source>
        <dbReference type="Proteomes" id="UP000432715"/>
    </source>
</evidence>
<dbReference type="Gene3D" id="1.10.3680.10">
    <property type="entry name" value="TerB-like"/>
    <property type="match status" value="1"/>
</dbReference>
<dbReference type="CDD" id="cd07177">
    <property type="entry name" value="terB_like"/>
    <property type="match status" value="1"/>
</dbReference>
<evidence type="ECO:0000313" key="1">
    <source>
        <dbReference type="EMBL" id="KAB3534501.1"/>
    </source>
</evidence>
<dbReference type="EMBL" id="WBZC01000027">
    <property type="protein sequence ID" value="KAB3534501.1"/>
    <property type="molecule type" value="Genomic_DNA"/>
</dbReference>
<dbReference type="RefSeq" id="WP_151861244.1">
    <property type="nucleotide sequence ID" value="NZ_WBZC01000027.1"/>
</dbReference>
<dbReference type="InterPro" id="IPR029024">
    <property type="entry name" value="TerB-like"/>
</dbReference>
<gene>
    <name evidence="1" type="ORF">F8154_08815</name>
</gene>
<dbReference type="SUPFAM" id="SSF158682">
    <property type="entry name" value="TerB-like"/>
    <property type="match status" value="1"/>
</dbReference>
<dbReference type="AlphaFoldDB" id="A0A6I0F4R9"/>
<organism evidence="1 2">
    <name type="scientific">Alkaliphilus pronyensis</name>
    <dbReference type="NCBI Taxonomy" id="1482732"/>
    <lineage>
        <taxon>Bacteria</taxon>
        <taxon>Bacillati</taxon>
        <taxon>Bacillota</taxon>
        <taxon>Clostridia</taxon>
        <taxon>Peptostreptococcales</taxon>
        <taxon>Natronincolaceae</taxon>
        <taxon>Alkaliphilus</taxon>
    </lineage>
</organism>
<comment type="caution">
    <text evidence="1">The sequence shown here is derived from an EMBL/GenBank/DDBJ whole genome shotgun (WGS) entry which is preliminary data.</text>
</comment>
<dbReference type="OrthoDB" id="1934251at2"/>
<keyword evidence="2" id="KW-1185">Reference proteome</keyword>